<dbReference type="InterPro" id="IPR001506">
    <property type="entry name" value="Peptidase_M12A"/>
</dbReference>
<dbReference type="GO" id="GO:0004222">
    <property type="term" value="F:metalloendopeptidase activity"/>
    <property type="evidence" value="ECO:0007669"/>
    <property type="project" value="InterPro"/>
</dbReference>
<dbReference type="Pfam" id="PF01400">
    <property type="entry name" value="Astacin"/>
    <property type="match status" value="1"/>
</dbReference>
<dbReference type="Gene3D" id="3.40.390.10">
    <property type="entry name" value="Collagenase (Catalytic Domain)"/>
    <property type="match status" value="1"/>
</dbReference>
<evidence type="ECO:0000256" key="2">
    <source>
        <dbReference type="SAM" id="Phobius"/>
    </source>
</evidence>
<organism evidence="4 5">
    <name type="scientific">Pseudoduganella lutea</name>
    <dbReference type="NCBI Taxonomy" id="321985"/>
    <lineage>
        <taxon>Bacteria</taxon>
        <taxon>Pseudomonadati</taxon>
        <taxon>Pseudomonadota</taxon>
        <taxon>Betaproteobacteria</taxon>
        <taxon>Burkholderiales</taxon>
        <taxon>Oxalobacteraceae</taxon>
        <taxon>Telluria group</taxon>
        <taxon>Pseudoduganella</taxon>
    </lineage>
</organism>
<dbReference type="GO" id="GO:0006508">
    <property type="term" value="P:proteolysis"/>
    <property type="evidence" value="ECO:0007669"/>
    <property type="project" value="InterPro"/>
</dbReference>
<dbReference type="AlphaFoldDB" id="A0A4P6L4Q2"/>
<keyword evidence="5" id="KW-1185">Reference proteome</keyword>
<dbReference type="Proteomes" id="UP000290637">
    <property type="component" value="Chromosome"/>
</dbReference>
<reference evidence="4 5" key="1">
    <citation type="submission" date="2019-02" db="EMBL/GenBank/DDBJ databases">
        <title>Draft Genome Sequences of Six Type Strains of the Genus Massilia.</title>
        <authorList>
            <person name="Miess H."/>
            <person name="Frediansyhah A."/>
            <person name="Gross H."/>
        </authorList>
    </citation>
    <scope>NUCLEOTIDE SEQUENCE [LARGE SCALE GENOMIC DNA]</scope>
    <source>
        <strain evidence="4 5">DSM 17473</strain>
    </source>
</reference>
<gene>
    <name evidence="4" type="ORF">EWM63_29410</name>
</gene>
<evidence type="ECO:0000313" key="4">
    <source>
        <dbReference type="EMBL" id="QBE66580.1"/>
    </source>
</evidence>
<evidence type="ECO:0000256" key="1">
    <source>
        <dbReference type="SAM" id="Coils"/>
    </source>
</evidence>
<dbReference type="EMBL" id="CP035913">
    <property type="protein sequence ID" value="QBE66580.1"/>
    <property type="molecule type" value="Genomic_DNA"/>
</dbReference>
<feature type="coiled-coil region" evidence="1">
    <location>
        <begin position="113"/>
        <end position="147"/>
    </location>
</feature>
<feature type="transmembrane region" description="Helical" evidence="2">
    <location>
        <begin position="90"/>
        <end position="110"/>
    </location>
</feature>
<dbReference type="OrthoDB" id="3669864at2"/>
<dbReference type="SUPFAM" id="SSF55486">
    <property type="entry name" value="Metalloproteases ('zincins'), catalytic domain"/>
    <property type="match status" value="1"/>
</dbReference>
<dbReference type="InterPro" id="IPR024079">
    <property type="entry name" value="MetalloPept_cat_dom_sf"/>
</dbReference>
<name>A0A4P6L4Q2_9BURK</name>
<keyword evidence="2" id="KW-1133">Transmembrane helix</keyword>
<dbReference type="RefSeq" id="WP_130189687.1">
    <property type="nucleotide sequence ID" value="NZ_CP035913.1"/>
</dbReference>
<keyword evidence="2" id="KW-0812">Transmembrane</keyword>
<dbReference type="KEGG" id="plue:EWM63_29410"/>
<accession>A0A4P6L4Q2</accession>
<evidence type="ECO:0000313" key="5">
    <source>
        <dbReference type="Proteomes" id="UP000290637"/>
    </source>
</evidence>
<protein>
    <recommendedName>
        <fullName evidence="3">Peptidase M12A domain-containing protein</fullName>
    </recommendedName>
</protein>
<evidence type="ECO:0000259" key="3">
    <source>
        <dbReference type="Pfam" id="PF01400"/>
    </source>
</evidence>
<feature type="domain" description="Peptidase M12A" evidence="3">
    <location>
        <begin position="226"/>
        <end position="330"/>
    </location>
</feature>
<sequence length="400" mass="44132">MHARLRSVAACLRLSSDAVSVQPPPRRVDRMGNHCQAMMKTCPFCREEVHGDAIRCRYCQANLLSVQPPAPAPEDGRHVTYVVDRDLIRFAKFTAAVLAVFIVVGAYFFGFKLEASVEKLGALQTEVEKASEELKKSQVELLAAKTTVATLETNVQLVLAEAKKTLGEIHAQHDDAIAAVVSIRKLNPVQEQVLSQAKATETNKARGTGKYWAIGATIRIAFIGGSAKQREIVKQAAVDWTKHANLHFQFVESGDADVRIAFESSAGSWSFVGTDALGVAKTAPTMNLGWVRRENVLHEFGHAIGLIEEHQNPRATIRWNKDEIMKELTGPPNFWSVAQIEEKVFRKVPLREVGEYRDFDPRSIMTFAFPASQTGGVAIGGATDLSESDRQLVRRLYPPG</sequence>
<keyword evidence="1" id="KW-0175">Coiled coil</keyword>
<keyword evidence="2" id="KW-0472">Membrane</keyword>
<proteinExistence type="predicted"/>